<name>A0ABT7NHN7_9SPHI</name>
<dbReference type="Proteomes" id="UP001170954">
    <property type="component" value="Unassembled WGS sequence"/>
</dbReference>
<organism evidence="2 3">
    <name type="scientific">Sphingobacterium hotanense</name>
    <dbReference type="NCBI Taxonomy" id="649196"/>
    <lineage>
        <taxon>Bacteria</taxon>
        <taxon>Pseudomonadati</taxon>
        <taxon>Bacteroidota</taxon>
        <taxon>Sphingobacteriia</taxon>
        <taxon>Sphingobacteriales</taxon>
        <taxon>Sphingobacteriaceae</taxon>
        <taxon>Sphingobacterium</taxon>
    </lineage>
</organism>
<proteinExistence type="predicted"/>
<dbReference type="EMBL" id="JACAGK010000001">
    <property type="protein sequence ID" value="MDM1046706.1"/>
    <property type="molecule type" value="Genomic_DNA"/>
</dbReference>
<keyword evidence="3" id="KW-1185">Reference proteome</keyword>
<sequence length="122" mass="13397">MMFFSVEYLIALLIAGNLLTAFLHLYEILMQKKEFVSTRVLMLKGSLSICSILATLLLIATSLCSSKSLSGWSLVVGLLWSGMCGCLALKWLNDIRGIYLQCLPTLLIILAELSLLIGENLA</sequence>
<evidence type="ECO:0008006" key="4">
    <source>
        <dbReference type="Google" id="ProtNLM"/>
    </source>
</evidence>
<evidence type="ECO:0000313" key="3">
    <source>
        <dbReference type="Proteomes" id="UP001170954"/>
    </source>
</evidence>
<feature type="transmembrane region" description="Helical" evidence="1">
    <location>
        <begin position="6"/>
        <end position="29"/>
    </location>
</feature>
<keyword evidence="1" id="KW-0812">Transmembrane</keyword>
<evidence type="ECO:0000256" key="1">
    <source>
        <dbReference type="SAM" id="Phobius"/>
    </source>
</evidence>
<accession>A0ABT7NHN7</accession>
<keyword evidence="1" id="KW-1133">Transmembrane helix</keyword>
<feature type="transmembrane region" description="Helical" evidence="1">
    <location>
        <begin position="41"/>
        <end position="63"/>
    </location>
</feature>
<protein>
    <recommendedName>
        <fullName evidence="4">DUF3325 domain-containing protein</fullName>
    </recommendedName>
</protein>
<reference evidence="2" key="1">
    <citation type="submission" date="2020-06" db="EMBL/GenBank/DDBJ databases">
        <authorList>
            <person name="Dong N."/>
        </authorList>
    </citation>
    <scope>NUCLEOTIDE SEQUENCE</scope>
    <source>
        <strain evidence="2">R1692</strain>
    </source>
</reference>
<comment type="caution">
    <text evidence="2">The sequence shown here is derived from an EMBL/GenBank/DDBJ whole genome shotgun (WGS) entry which is preliminary data.</text>
</comment>
<keyword evidence="1" id="KW-0472">Membrane</keyword>
<gene>
    <name evidence="2" type="ORF">HX018_00375</name>
</gene>
<feature type="transmembrane region" description="Helical" evidence="1">
    <location>
        <begin position="69"/>
        <end position="91"/>
    </location>
</feature>
<dbReference type="RefSeq" id="WP_286650067.1">
    <property type="nucleotide sequence ID" value="NZ_JACAGK010000001.1"/>
</dbReference>
<evidence type="ECO:0000313" key="2">
    <source>
        <dbReference type="EMBL" id="MDM1046706.1"/>
    </source>
</evidence>
<reference evidence="2" key="2">
    <citation type="journal article" date="2022" name="Sci. Total Environ.">
        <title>Prevalence, transmission, and molecular epidemiology of tet(X)-positive bacteria among humans, animals, and environmental niches in China: An epidemiological, and genomic-based study.</title>
        <authorList>
            <person name="Dong N."/>
            <person name="Zeng Y."/>
            <person name="Cai C."/>
            <person name="Sun C."/>
            <person name="Lu J."/>
            <person name="Liu C."/>
            <person name="Zhou H."/>
            <person name="Sun Q."/>
            <person name="Shu L."/>
            <person name="Wang H."/>
            <person name="Wang Y."/>
            <person name="Wang S."/>
            <person name="Wu C."/>
            <person name="Chan E.W."/>
            <person name="Chen G."/>
            <person name="Shen Z."/>
            <person name="Chen S."/>
            <person name="Zhang R."/>
        </authorList>
    </citation>
    <scope>NUCLEOTIDE SEQUENCE</scope>
    <source>
        <strain evidence="2">R1692</strain>
    </source>
</reference>
<feature type="transmembrane region" description="Helical" evidence="1">
    <location>
        <begin position="98"/>
        <end position="117"/>
    </location>
</feature>